<keyword evidence="4 7" id="KW-0479">Metal-binding</keyword>
<dbReference type="InterPro" id="IPR050845">
    <property type="entry name" value="Cu-binding_ET"/>
</dbReference>
<gene>
    <name evidence="10" type="primary">azu</name>
    <name evidence="9" type="ORF">AKN88_05600</name>
    <name evidence="10" type="ORF">HX099_05130</name>
</gene>
<keyword evidence="11" id="KW-1185">Reference proteome</keyword>
<evidence type="ECO:0000259" key="8">
    <source>
        <dbReference type="Pfam" id="PF00127"/>
    </source>
</evidence>
<evidence type="ECO:0000313" key="11">
    <source>
        <dbReference type="Proteomes" id="UP000063953"/>
    </source>
</evidence>
<feature type="signal peptide" evidence="7">
    <location>
        <begin position="1"/>
        <end position="20"/>
    </location>
</feature>
<evidence type="ECO:0000256" key="3">
    <source>
        <dbReference type="ARBA" id="ARBA00022448"/>
    </source>
</evidence>
<feature type="chain" id="PRO_5006516956" description="Azurin" evidence="7">
    <location>
        <begin position="21"/>
        <end position="149"/>
    </location>
</feature>
<keyword evidence="5 7" id="KW-0249">Electron transport</keyword>
<proteinExistence type="predicted"/>
<name>A0A0K1XE64_9GAMM</name>
<dbReference type="EMBL" id="CP012365">
    <property type="protein sequence ID" value="AKX59462.1"/>
    <property type="molecule type" value="Genomic_DNA"/>
</dbReference>
<dbReference type="STRING" id="1697053.AKN87_08135"/>
<sequence length="149" mass="16143">MIRKLAVATVFTALAVPAFADDCAVTIEATDAMTWDTSHIDVKQSCEKFTVNLKHVGKLPASTMGHNWVLSKTADYQAVAQEGMAQGAEKNYVNDADERVLAHTEVVGGGEETSVTFDVSKLAADEEYSYFCSFPGHFAMMNGTLKLVD</sequence>
<evidence type="ECO:0000256" key="2">
    <source>
        <dbReference type="ARBA" id="ARBA00014744"/>
    </source>
</evidence>
<evidence type="ECO:0000256" key="7">
    <source>
        <dbReference type="RuleBase" id="RU363017"/>
    </source>
</evidence>
<dbReference type="GO" id="GO:0005507">
    <property type="term" value="F:copper ion binding"/>
    <property type="evidence" value="ECO:0007669"/>
    <property type="project" value="UniProtKB-UniRule"/>
</dbReference>
<dbReference type="RefSeq" id="WP_053100643.1">
    <property type="nucleotide sequence ID" value="NZ_CP012365.1"/>
</dbReference>
<reference evidence="10" key="2">
    <citation type="submission" date="2020-06" db="EMBL/GenBank/DDBJ databases">
        <authorList>
            <person name="Dong N."/>
        </authorList>
    </citation>
    <scope>NUCLEOTIDE SEQUENCE</scope>
    <source>
        <strain evidence="10">DF46-2-2</strain>
    </source>
</reference>
<keyword evidence="3 7" id="KW-0813">Transport</keyword>
<evidence type="ECO:0000256" key="6">
    <source>
        <dbReference type="ARBA" id="ARBA00023008"/>
    </source>
</evidence>
<evidence type="ECO:0000256" key="4">
    <source>
        <dbReference type="ARBA" id="ARBA00022723"/>
    </source>
</evidence>
<dbReference type="InterPro" id="IPR000923">
    <property type="entry name" value="BlueCu_1"/>
</dbReference>
<dbReference type="GO" id="GO:0042597">
    <property type="term" value="C:periplasmic space"/>
    <property type="evidence" value="ECO:0007669"/>
    <property type="project" value="UniProtKB-SubCell"/>
</dbReference>
<dbReference type="EMBL" id="JACANB010000002">
    <property type="protein sequence ID" value="MDM1696049.1"/>
    <property type="molecule type" value="Genomic_DNA"/>
</dbReference>
<dbReference type="Pfam" id="PF00127">
    <property type="entry name" value="Copper-bind"/>
    <property type="match status" value="1"/>
</dbReference>
<evidence type="ECO:0000256" key="5">
    <source>
        <dbReference type="ARBA" id="ARBA00022982"/>
    </source>
</evidence>
<comment type="subcellular location">
    <subcellularLocation>
        <location evidence="7">Periplasm</location>
    </subcellularLocation>
</comment>
<evidence type="ECO:0000313" key="10">
    <source>
        <dbReference type="EMBL" id="MDM1696049.1"/>
    </source>
</evidence>
<accession>A0A0K1XE64</accession>
<evidence type="ECO:0000256" key="1">
    <source>
        <dbReference type="ARBA" id="ARBA00002770"/>
    </source>
</evidence>
<dbReference type="PANTHER" id="PTHR38439:SF2">
    <property type="entry name" value="OUTER MEMBRANE PROTEIN H.8"/>
    <property type="match status" value="1"/>
</dbReference>
<reference evidence="10" key="3">
    <citation type="journal article" date="2022" name="Sci. Total Environ.">
        <title>Prevalence, transmission, and molecular epidemiology of tet(X)-positive bacteria among humans, animals, and environmental niches in China: An epidemiological, and genomic-based study.</title>
        <authorList>
            <person name="Dong N."/>
            <person name="Zeng Y."/>
            <person name="Cai C."/>
            <person name="Sun C."/>
            <person name="Lu J."/>
            <person name="Liu C."/>
            <person name="Zhou H."/>
            <person name="Sun Q."/>
            <person name="Shu L."/>
            <person name="Wang H."/>
            <person name="Wang Y."/>
            <person name="Wang S."/>
            <person name="Wu C."/>
            <person name="Chan E.W."/>
            <person name="Chen G."/>
            <person name="Shen Z."/>
            <person name="Chen S."/>
            <person name="Zhang R."/>
        </authorList>
    </citation>
    <scope>NUCLEOTIDE SEQUENCE</scope>
    <source>
        <strain evidence="10">DF46-2-2</strain>
    </source>
</reference>
<dbReference type="Proteomes" id="UP001173465">
    <property type="component" value="Unassembled WGS sequence"/>
</dbReference>
<dbReference type="InterPro" id="IPR014068">
    <property type="entry name" value="Azurin"/>
</dbReference>
<organism evidence="9 11">
    <name type="scientific">Thiopseudomonas alkaliphila</name>
    <dbReference type="NCBI Taxonomy" id="1697053"/>
    <lineage>
        <taxon>Bacteria</taxon>
        <taxon>Pseudomonadati</taxon>
        <taxon>Pseudomonadota</taxon>
        <taxon>Gammaproteobacteria</taxon>
        <taxon>Pseudomonadales</taxon>
        <taxon>Pseudomonadaceae</taxon>
        <taxon>Thiopseudomonas</taxon>
    </lineage>
</organism>
<keyword evidence="7" id="KW-0732">Signal</keyword>
<dbReference type="SUPFAM" id="SSF49503">
    <property type="entry name" value="Cupredoxins"/>
    <property type="match status" value="1"/>
</dbReference>
<dbReference type="InterPro" id="IPR008972">
    <property type="entry name" value="Cupredoxin"/>
</dbReference>
<dbReference type="Proteomes" id="UP000063953">
    <property type="component" value="Chromosome"/>
</dbReference>
<protein>
    <recommendedName>
        <fullName evidence="2 7">Azurin</fullName>
    </recommendedName>
</protein>
<reference evidence="9 11" key="1">
    <citation type="journal article" date="2015" name="Genome Announc.">
        <title>Genome Sequences of Oblitimonas alkaliphila gen. nov. sp. nov. (Proposed), a Novel Bacterium of the Pseudomonadaceae Family.</title>
        <authorList>
            <person name="Lauer A.C."/>
            <person name="Nicholson A.C."/>
            <person name="Humrighouse B.W."/>
            <person name="Emery B."/>
            <person name="Drobish A."/>
            <person name="Juieng P."/>
            <person name="Loparev V."/>
            <person name="McQuiston J.R."/>
        </authorList>
    </citation>
    <scope>NUCLEOTIDE SEQUENCE [LARGE SCALE GENOMIC DNA]</scope>
    <source>
        <strain evidence="9 11">E5571</strain>
    </source>
</reference>
<dbReference type="Gene3D" id="2.60.40.420">
    <property type="entry name" value="Cupredoxins - blue copper proteins"/>
    <property type="match status" value="1"/>
</dbReference>
<dbReference type="PANTHER" id="PTHR38439">
    <property type="entry name" value="AURACYANIN-B"/>
    <property type="match status" value="1"/>
</dbReference>
<comment type="function">
    <text evidence="1 7">Transfers electrons from cytochrome c551 to cytochrome oxidase.</text>
</comment>
<keyword evidence="7" id="KW-0574">Periplasm</keyword>
<dbReference type="AlphaFoldDB" id="A0A0K1XE64"/>
<dbReference type="PATRIC" id="fig|1698449.3.peg.1121"/>
<feature type="domain" description="Blue (type 1) copper" evidence="8">
    <location>
        <begin position="22"/>
        <end position="147"/>
    </location>
</feature>
<dbReference type="NCBIfam" id="TIGR02695">
    <property type="entry name" value="azurin"/>
    <property type="match status" value="1"/>
</dbReference>
<evidence type="ECO:0000313" key="9">
    <source>
        <dbReference type="EMBL" id="AKX59462.1"/>
    </source>
</evidence>
<dbReference type="CDD" id="cd13922">
    <property type="entry name" value="Azurin"/>
    <property type="match status" value="1"/>
</dbReference>
<dbReference type="GO" id="GO:0009055">
    <property type="term" value="F:electron transfer activity"/>
    <property type="evidence" value="ECO:0007669"/>
    <property type="project" value="InterPro"/>
</dbReference>
<keyword evidence="6 7" id="KW-0186">Copper</keyword>